<dbReference type="EMBL" id="BOOP01000001">
    <property type="protein sequence ID" value="GII35068.1"/>
    <property type="molecule type" value="Genomic_DNA"/>
</dbReference>
<sequence length="177" mass="18931">MAGLVGAIGAIVVFTLAVYLPSPDQASVGATTLSAPPSPPAGQKTPDEQEREPEEQRFPAGTVIPLPIGREVRDQLSAAARAVVDPSGPAKGAVDVATSGTIYFGVVYGETPETDTRYVFAQLDREYLWSQEGDRPWRYLGDRDGSRCTRTVSSVSFVPRVVARAWGLNLDPPVLDC</sequence>
<comment type="caution">
    <text evidence="2">The sequence shown here is derived from an EMBL/GenBank/DDBJ whole genome shotgun (WGS) entry which is preliminary data.</text>
</comment>
<evidence type="ECO:0000256" key="1">
    <source>
        <dbReference type="SAM" id="MobiDB-lite"/>
    </source>
</evidence>
<dbReference type="AlphaFoldDB" id="A0A8J3TYI8"/>
<keyword evidence="3" id="KW-1185">Reference proteome</keyword>
<organism evidence="2 3">
    <name type="scientific">Planotetraspora phitsanulokensis</name>
    <dbReference type="NCBI Taxonomy" id="575192"/>
    <lineage>
        <taxon>Bacteria</taxon>
        <taxon>Bacillati</taxon>
        <taxon>Actinomycetota</taxon>
        <taxon>Actinomycetes</taxon>
        <taxon>Streptosporangiales</taxon>
        <taxon>Streptosporangiaceae</taxon>
        <taxon>Planotetraspora</taxon>
    </lineage>
</organism>
<dbReference type="Proteomes" id="UP000622547">
    <property type="component" value="Unassembled WGS sequence"/>
</dbReference>
<evidence type="ECO:0000313" key="3">
    <source>
        <dbReference type="Proteomes" id="UP000622547"/>
    </source>
</evidence>
<gene>
    <name evidence="2" type="ORF">Pph01_00710</name>
</gene>
<evidence type="ECO:0000313" key="2">
    <source>
        <dbReference type="EMBL" id="GII35068.1"/>
    </source>
</evidence>
<accession>A0A8J3TYI8</accession>
<proteinExistence type="predicted"/>
<feature type="region of interest" description="Disordered" evidence="1">
    <location>
        <begin position="29"/>
        <end position="58"/>
    </location>
</feature>
<protein>
    <submittedName>
        <fullName evidence="2">Uncharacterized protein</fullName>
    </submittedName>
</protein>
<name>A0A8J3TYI8_9ACTN</name>
<reference evidence="2 3" key="1">
    <citation type="submission" date="2021-01" db="EMBL/GenBank/DDBJ databases">
        <title>Whole genome shotgun sequence of Planotetraspora phitsanulokensis NBRC 104273.</title>
        <authorList>
            <person name="Komaki H."/>
            <person name="Tamura T."/>
        </authorList>
    </citation>
    <scope>NUCLEOTIDE SEQUENCE [LARGE SCALE GENOMIC DNA]</scope>
    <source>
        <strain evidence="2 3">NBRC 104273</strain>
    </source>
</reference>